<proteinExistence type="predicted"/>
<name>A0A6C0K5B3_9ZZZZ</name>
<dbReference type="AlphaFoldDB" id="A0A6C0K5B3"/>
<protein>
    <submittedName>
        <fullName evidence="1">Uncharacterized protein</fullName>
    </submittedName>
</protein>
<sequence length="94" mass="10904">MERIDCTRPVDPLNYSLDLKRDLIILYMKTNAYEIFPCDYELYLQPDGRVALIDFDKFGVWQSDGSVETPWGETWADELALNIIESVIGKIEPM</sequence>
<evidence type="ECO:0000313" key="1">
    <source>
        <dbReference type="EMBL" id="QHU12341.1"/>
    </source>
</evidence>
<dbReference type="EMBL" id="MN740799">
    <property type="protein sequence ID" value="QHU12341.1"/>
    <property type="molecule type" value="Genomic_DNA"/>
</dbReference>
<accession>A0A6C0K5B3</accession>
<organism evidence="1">
    <name type="scientific">viral metagenome</name>
    <dbReference type="NCBI Taxonomy" id="1070528"/>
    <lineage>
        <taxon>unclassified sequences</taxon>
        <taxon>metagenomes</taxon>
        <taxon>organismal metagenomes</taxon>
    </lineage>
</organism>
<reference evidence="1" key="1">
    <citation type="journal article" date="2020" name="Nature">
        <title>Giant virus diversity and host interactions through global metagenomics.</title>
        <authorList>
            <person name="Schulz F."/>
            <person name="Roux S."/>
            <person name="Paez-Espino D."/>
            <person name="Jungbluth S."/>
            <person name="Walsh D.A."/>
            <person name="Denef V.J."/>
            <person name="McMahon K.D."/>
            <person name="Konstantinidis K.T."/>
            <person name="Eloe-Fadrosh E.A."/>
            <person name="Kyrpides N.C."/>
            <person name="Woyke T."/>
        </authorList>
    </citation>
    <scope>NUCLEOTIDE SEQUENCE</scope>
    <source>
        <strain evidence="1">GVMAG-S-1101171-110</strain>
    </source>
</reference>